<feature type="domain" description="Calx-beta" evidence="6">
    <location>
        <begin position="779"/>
        <end position="886"/>
    </location>
</feature>
<evidence type="ECO:0000256" key="5">
    <source>
        <dbReference type="ARBA" id="ARBA00022837"/>
    </source>
</evidence>
<comment type="caution">
    <text evidence="7">The sequence shown here is derived from an EMBL/GenBank/DDBJ whole genome shotgun (WGS) entry which is preliminary data.</text>
</comment>
<dbReference type="SUPFAM" id="SSF51120">
    <property type="entry name" value="beta-Roll"/>
    <property type="match status" value="6"/>
</dbReference>
<dbReference type="Gene3D" id="2.60.40.2030">
    <property type="match status" value="3"/>
</dbReference>
<proteinExistence type="predicted"/>
<dbReference type="RefSeq" id="WP_106455668.1">
    <property type="nucleotide sequence ID" value="NZ_PXOH01000003.1"/>
</dbReference>
<dbReference type="InterPro" id="IPR050557">
    <property type="entry name" value="RTX_toxin/Mannuronan_C5-epim"/>
</dbReference>
<evidence type="ECO:0000256" key="1">
    <source>
        <dbReference type="ARBA" id="ARBA00004613"/>
    </source>
</evidence>
<evidence type="ECO:0000256" key="2">
    <source>
        <dbReference type="ARBA" id="ARBA00022525"/>
    </source>
</evidence>
<dbReference type="AlphaFoldDB" id="A0A2T1M201"/>
<keyword evidence="3" id="KW-0732">Signal</keyword>
<sequence length="1261" mass="129617">MPTFPGDNLDNLLTGTNGDDLIQGLGGNDTLLPKLGVDTVDGGSGNDLLIVDYSSINYTGVTPPSGINTSIYSSGTKTYNGYYQASNGNTQNLINFTNIERFQITGTAASDSISTGDGNDTIIGGLGNDNLNAAGGDDRINGGDGNDTILGGTGINIIDGGAGIDTLVDGNFKNATNALRFNDSSTNAPINLSDGTRVSNIEFFTNLTTGDGNDSISYKLRNNNNINTSNGNDTINGGLGRDTISGGTGNDLLIVDYSSNNYTGSAPQAGLTISIFSSGVNGVTGYVFAYYNTNLNLDSISFTNIERFQITGTKVSDRINTGDGNDTINGGAGSDSINAAGGNDNINGGFGNDTITAGSGINIIDGGSGTDTLVDGNFSSATTALSFNDSGSTYAPIILANGTSVSNIELFTNLMTGSGNDSISYTQRTNNNLSTGGGSDTINGGLGKDTVNGEAGNDLLIVDYSNNNYTGSSPQSGITSSISSNGTGGFNGSYTAYYSNNVNNFDSVNFSNIERFSIMGTAANDNIITGDGNDTLVGGLRNDNLNAAGGNDTLIGVAQNAVNPGFGEIDTLNGGNGSDIFILGNVATIFYDDQNTTTVGTSDYALIVDFKANKDFIQLTGPKSDYFLSTSPISGITGTAVYLDKPGSEPDELIAIIEGVTGLDLNSSAFIETQNPSGVLSFSQAIFSTPESSNATITITRQQGTVGAISVILTSSGGTATASDDYDGSPITVDFADGENSKTVTIPINNDISIEGDETLNLTLSSPTGGATLGSLSTATLNIVDDDFLPNITLTIEPNSGVNEDGTENLVYTFTRSGNLTNSLTTYFTLSGDAILDDDYTQTGASITGTNGIITFAPDSATATLIIDPTTDVTLESDETIGITLASDANYIIDTVETVTGTITNDDVLLPSITLEVNPNAVTENGSLNFLYTFTRTGDTTNPLTVNFTLGGTAVRAIDYTQKGANSINNTGGTIVFAANSSTVLLTIDPIGDIYFTPEPEETVEITLANGTGYTISTATPITGTILNDDGTDGNDILNGTAGNDILNGGAGDDTLNGFAGNDIYYVDSLGDVINEAPDEGLDTVRANFSYTLSANVETLFLTDSNPIDGSGNDDNNSITGNSNNNTITGNGGDDILSGGNGNDILVGSVGFDTLTGGRNLDQFVFNTPTEGIDTITDFRVVDDTIVLSASGFGSDLVIGTLAANQFIIGLSATTADQRLIYNSTTGGLFFDADGLDGTAATQFATLATNLALKSADFSIA</sequence>
<keyword evidence="2" id="KW-0964">Secreted</keyword>
<comment type="subcellular location">
    <subcellularLocation>
        <location evidence="1">Secreted</location>
    </subcellularLocation>
</comment>
<dbReference type="Pfam" id="PF00353">
    <property type="entry name" value="HemolysinCabind"/>
    <property type="match status" value="9"/>
</dbReference>
<dbReference type="SUPFAM" id="SSF141072">
    <property type="entry name" value="CalX-like"/>
    <property type="match status" value="3"/>
</dbReference>
<dbReference type="Pfam" id="PF03160">
    <property type="entry name" value="Calx-beta"/>
    <property type="match status" value="2"/>
</dbReference>
<dbReference type="InterPro" id="IPR011049">
    <property type="entry name" value="Serralysin-like_metalloprot_C"/>
</dbReference>
<evidence type="ECO:0000313" key="8">
    <source>
        <dbReference type="Proteomes" id="UP000239001"/>
    </source>
</evidence>
<reference evidence="7 8" key="1">
    <citation type="submission" date="2018-03" db="EMBL/GenBank/DDBJ databases">
        <title>The ancient ancestry and fast evolution of plastids.</title>
        <authorList>
            <person name="Moore K.R."/>
            <person name="Magnabosco C."/>
            <person name="Momper L."/>
            <person name="Gold D.A."/>
            <person name="Bosak T."/>
            <person name="Fournier G.P."/>
        </authorList>
    </citation>
    <scope>NUCLEOTIDE SEQUENCE [LARGE SCALE GENOMIC DNA]</scope>
    <source>
        <strain evidence="7 8">CCALA 016</strain>
    </source>
</reference>
<dbReference type="EMBL" id="PXOH01000003">
    <property type="protein sequence ID" value="PSF38746.1"/>
    <property type="molecule type" value="Genomic_DNA"/>
</dbReference>
<feature type="domain" description="Calx-beta" evidence="6">
    <location>
        <begin position="667"/>
        <end position="765"/>
    </location>
</feature>
<keyword evidence="8" id="KW-1185">Reference proteome</keyword>
<dbReference type="Gene3D" id="2.150.10.10">
    <property type="entry name" value="Serralysin-like metalloprotease, C-terminal"/>
    <property type="match status" value="6"/>
</dbReference>
<evidence type="ECO:0000256" key="4">
    <source>
        <dbReference type="ARBA" id="ARBA00022737"/>
    </source>
</evidence>
<dbReference type="PROSITE" id="PS00330">
    <property type="entry name" value="HEMOLYSIN_CALCIUM"/>
    <property type="match status" value="7"/>
</dbReference>
<dbReference type="GO" id="GO:0005576">
    <property type="term" value="C:extracellular region"/>
    <property type="evidence" value="ECO:0007669"/>
    <property type="project" value="UniProtKB-SubCell"/>
</dbReference>
<protein>
    <recommendedName>
        <fullName evidence="6">Calx-beta domain-containing protein</fullName>
    </recommendedName>
</protein>
<keyword evidence="5" id="KW-0106">Calcium</keyword>
<evidence type="ECO:0000313" key="7">
    <source>
        <dbReference type="EMBL" id="PSF38746.1"/>
    </source>
</evidence>
<dbReference type="PRINTS" id="PR00313">
    <property type="entry name" value="CABNDNGRPT"/>
</dbReference>
<dbReference type="PANTHER" id="PTHR38340:SF1">
    <property type="entry name" value="S-LAYER PROTEIN"/>
    <property type="match status" value="1"/>
</dbReference>
<evidence type="ECO:0000259" key="6">
    <source>
        <dbReference type="SMART" id="SM00237"/>
    </source>
</evidence>
<gene>
    <name evidence="7" type="ORF">C7H19_04385</name>
</gene>
<dbReference type="GO" id="GO:0007154">
    <property type="term" value="P:cell communication"/>
    <property type="evidence" value="ECO:0007669"/>
    <property type="project" value="InterPro"/>
</dbReference>
<dbReference type="InterPro" id="IPR038081">
    <property type="entry name" value="CalX-like_sf"/>
</dbReference>
<dbReference type="PANTHER" id="PTHR38340">
    <property type="entry name" value="S-LAYER PROTEIN"/>
    <property type="match status" value="1"/>
</dbReference>
<reference evidence="7 8" key="2">
    <citation type="submission" date="2018-03" db="EMBL/GenBank/DDBJ databases">
        <authorList>
            <person name="Keele B.F."/>
        </authorList>
    </citation>
    <scope>NUCLEOTIDE SEQUENCE [LARGE SCALE GENOMIC DNA]</scope>
    <source>
        <strain evidence="7 8">CCALA 016</strain>
    </source>
</reference>
<dbReference type="SMART" id="SM00237">
    <property type="entry name" value="Calx_beta"/>
    <property type="match status" value="2"/>
</dbReference>
<dbReference type="GO" id="GO:0005509">
    <property type="term" value="F:calcium ion binding"/>
    <property type="evidence" value="ECO:0007669"/>
    <property type="project" value="InterPro"/>
</dbReference>
<organism evidence="7 8">
    <name type="scientific">Aphanothece hegewaldii CCALA 016</name>
    <dbReference type="NCBI Taxonomy" id="2107694"/>
    <lineage>
        <taxon>Bacteria</taxon>
        <taxon>Bacillati</taxon>
        <taxon>Cyanobacteriota</taxon>
        <taxon>Cyanophyceae</taxon>
        <taxon>Oscillatoriophycideae</taxon>
        <taxon>Chroococcales</taxon>
        <taxon>Aphanothecaceae</taxon>
        <taxon>Aphanothece</taxon>
    </lineage>
</organism>
<dbReference type="Proteomes" id="UP000239001">
    <property type="component" value="Unassembled WGS sequence"/>
</dbReference>
<dbReference type="OrthoDB" id="415385at2"/>
<dbReference type="GO" id="GO:0016020">
    <property type="term" value="C:membrane"/>
    <property type="evidence" value="ECO:0007669"/>
    <property type="project" value="InterPro"/>
</dbReference>
<evidence type="ECO:0000256" key="3">
    <source>
        <dbReference type="ARBA" id="ARBA00022729"/>
    </source>
</evidence>
<accession>A0A2T1M201</accession>
<dbReference type="InterPro" id="IPR018511">
    <property type="entry name" value="Hemolysin-typ_Ca-bd_CS"/>
</dbReference>
<keyword evidence="4" id="KW-0677">Repeat</keyword>
<dbReference type="InterPro" id="IPR001343">
    <property type="entry name" value="Hemolysn_Ca-bd"/>
</dbReference>
<name>A0A2T1M201_9CHRO</name>
<dbReference type="InterPro" id="IPR003644">
    <property type="entry name" value="Calx_beta"/>
</dbReference>